<proteinExistence type="inferred from homology"/>
<dbReference type="NCBIfam" id="TIGR02707">
    <property type="entry name" value="butyr_kinase"/>
    <property type="match status" value="1"/>
</dbReference>
<dbReference type="InterPro" id="IPR011245">
    <property type="entry name" value="Butyrate_kin"/>
</dbReference>
<evidence type="ECO:0000256" key="3">
    <source>
        <dbReference type="ARBA" id="ARBA00022490"/>
    </source>
</evidence>
<keyword evidence="7 9" id="KW-0067">ATP-binding</keyword>
<evidence type="ECO:0000313" key="12">
    <source>
        <dbReference type="Proteomes" id="UP000614200"/>
    </source>
</evidence>
<dbReference type="PANTHER" id="PTHR21060:SF3">
    <property type="entry name" value="BUTYRATE KINASE 2-RELATED"/>
    <property type="match status" value="1"/>
</dbReference>
<comment type="catalytic activity">
    <reaction evidence="8 9">
        <text>butanoate + ATP = butanoyl phosphate + ADP</text>
        <dbReference type="Rhea" id="RHEA:13585"/>
        <dbReference type="ChEBI" id="CHEBI:17968"/>
        <dbReference type="ChEBI" id="CHEBI:30616"/>
        <dbReference type="ChEBI" id="CHEBI:58079"/>
        <dbReference type="ChEBI" id="CHEBI:456216"/>
        <dbReference type="EC" id="2.7.2.7"/>
    </reaction>
</comment>
<dbReference type="InterPro" id="IPR000890">
    <property type="entry name" value="Aliphatic_acid_kin_short-chain"/>
</dbReference>
<evidence type="ECO:0000256" key="4">
    <source>
        <dbReference type="ARBA" id="ARBA00022679"/>
    </source>
</evidence>
<evidence type="ECO:0000256" key="5">
    <source>
        <dbReference type="ARBA" id="ARBA00022741"/>
    </source>
</evidence>
<dbReference type="GO" id="GO:0047761">
    <property type="term" value="F:butyrate kinase activity"/>
    <property type="evidence" value="ECO:0007669"/>
    <property type="project" value="UniProtKB-EC"/>
</dbReference>
<dbReference type="InterPro" id="IPR023865">
    <property type="entry name" value="Aliphatic_acid_kinase_CS"/>
</dbReference>
<evidence type="ECO:0000256" key="10">
    <source>
        <dbReference type="RuleBase" id="RU003835"/>
    </source>
</evidence>
<dbReference type="EMBL" id="JADKNH010000002">
    <property type="protein sequence ID" value="MBF4692182.1"/>
    <property type="molecule type" value="Genomic_DNA"/>
</dbReference>
<keyword evidence="6 9" id="KW-0418">Kinase</keyword>
<evidence type="ECO:0000256" key="1">
    <source>
        <dbReference type="ARBA" id="ARBA00004496"/>
    </source>
</evidence>
<dbReference type="EC" id="2.7.2.7" evidence="9"/>
<dbReference type="NCBIfam" id="NF002834">
    <property type="entry name" value="PRK03011.1-5"/>
    <property type="match status" value="1"/>
</dbReference>
<dbReference type="CDD" id="cd24011">
    <property type="entry name" value="ASKHA_NBD_BK"/>
    <property type="match status" value="1"/>
</dbReference>
<dbReference type="Pfam" id="PF00871">
    <property type="entry name" value="Acetate_kinase"/>
    <property type="match status" value="1"/>
</dbReference>
<gene>
    <name evidence="9 11" type="primary">buk</name>
    <name evidence="11" type="ORF">ISU02_03600</name>
</gene>
<dbReference type="PANTHER" id="PTHR21060">
    <property type="entry name" value="ACETATE KINASE"/>
    <property type="match status" value="1"/>
</dbReference>
<dbReference type="HAMAP" id="MF_00542">
    <property type="entry name" value="Butyrate_kinase"/>
    <property type="match status" value="1"/>
</dbReference>
<evidence type="ECO:0000313" key="11">
    <source>
        <dbReference type="EMBL" id="MBF4692182.1"/>
    </source>
</evidence>
<comment type="similarity">
    <text evidence="2 9 10">Belongs to the acetokinase family.</text>
</comment>
<accession>A0ABR9ZNY7</accession>
<keyword evidence="3 9" id="KW-0963">Cytoplasm</keyword>
<comment type="caution">
    <text evidence="11">The sequence shown here is derived from an EMBL/GenBank/DDBJ whole genome shotgun (WGS) entry which is preliminary data.</text>
</comment>
<dbReference type="InterPro" id="IPR043129">
    <property type="entry name" value="ATPase_NBD"/>
</dbReference>
<dbReference type="PIRSF" id="PIRSF036458">
    <property type="entry name" value="Butyrate_kin"/>
    <property type="match status" value="1"/>
</dbReference>
<evidence type="ECO:0000256" key="6">
    <source>
        <dbReference type="ARBA" id="ARBA00022777"/>
    </source>
</evidence>
<keyword evidence="12" id="KW-1185">Reference proteome</keyword>
<dbReference type="Proteomes" id="UP000614200">
    <property type="component" value="Unassembled WGS sequence"/>
</dbReference>
<keyword evidence="4 9" id="KW-0808">Transferase</keyword>
<evidence type="ECO:0000256" key="9">
    <source>
        <dbReference type="HAMAP-Rule" id="MF_00542"/>
    </source>
</evidence>
<dbReference type="PRINTS" id="PR00471">
    <property type="entry name" value="ACETATEKNASE"/>
</dbReference>
<comment type="subcellular location">
    <subcellularLocation>
        <location evidence="1 9">Cytoplasm</location>
    </subcellularLocation>
</comment>
<reference evidence="11 12" key="1">
    <citation type="submission" date="2020-11" db="EMBL/GenBank/DDBJ databases">
        <title>Fusibacter basophilias sp. nov.</title>
        <authorList>
            <person name="Qiu D."/>
        </authorList>
    </citation>
    <scope>NUCLEOTIDE SEQUENCE [LARGE SCALE GENOMIC DNA]</scope>
    <source>
        <strain evidence="11 12">Q10-2</strain>
    </source>
</reference>
<organism evidence="11 12">
    <name type="scientific">Fusibacter ferrireducens</name>
    <dbReference type="NCBI Taxonomy" id="2785058"/>
    <lineage>
        <taxon>Bacteria</taxon>
        <taxon>Bacillati</taxon>
        <taxon>Bacillota</taxon>
        <taxon>Clostridia</taxon>
        <taxon>Eubacteriales</taxon>
        <taxon>Eubacteriales Family XII. Incertae Sedis</taxon>
        <taxon>Fusibacter</taxon>
    </lineage>
</organism>
<dbReference type="SUPFAM" id="SSF53067">
    <property type="entry name" value="Actin-like ATPase domain"/>
    <property type="match status" value="2"/>
</dbReference>
<evidence type="ECO:0000256" key="8">
    <source>
        <dbReference type="ARBA" id="ARBA00048596"/>
    </source>
</evidence>
<dbReference type="Gene3D" id="3.30.420.40">
    <property type="match status" value="2"/>
</dbReference>
<evidence type="ECO:0000256" key="2">
    <source>
        <dbReference type="ARBA" id="ARBA00008748"/>
    </source>
</evidence>
<evidence type="ECO:0000256" key="7">
    <source>
        <dbReference type="ARBA" id="ARBA00022840"/>
    </source>
</evidence>
<keyword evidence="5 9" id="KW-0547">Nucleotide-binding</keyword>
<dbReference type="PROSITE" id="PS01076">
    <property type="entry name" value="ACETATE_KINASE_2"/>
    <property type="match status" value="1"/>
</dbReference>
<name>A0ABR9ZNY7_9FIRM</name>
<sequence length="359" mass="39395">MGGNMAYRCMIINLGSTSTKVAVYDDLNEVFRESIAHSQEELSEFDSIWDQQIFRKNKIVKTLEHNGYKMSEFDAISCRGGNTKPIPGGIYILNQEMIEDMKSEKYGVHPTNVGNVIAYNLGLELNIPVIVADPPVTDELCDLARFSGIKEIPRMSSFHALNQKRTAKKIANDLGKYYSELNLIVAHLGGGISIAAHEKGLVIDVNNALDGDGPFSPERAGTVPVGDVIRMCYSGAFTLDQMIKKVRGNGGLMSYLGTNSGLEVEKRIKNGDVYAQKVYEAMAYHISKEIGATCAVMSGKVDGIVLTGSLAYSEMLTAWIKERTEFIAPIYILAGENEMLSLAEGAMRYLSGEEEAKSY</sequence>
<protein>
    <recommendedName>
        <fullName evidence="9">Probable butyrate kinase</fullName>
        <shortName evidence="9">BK</shortName>
        <ecNumber evidence="9">2.7.2.7</ecNumber>
    </recommendedName>
    <alternativeName>
        <fullName evidence="9">Branched-chain carboxylic acid kinase</fullName>
    </alternativeName>
</protein>